<dbReference type="PANTHER" id="PTHR47640">
    <property type="entry name" value="TRNA SELENOCYSTEINE 1-ASSOCIATED PROTEIN 1-RELATED-RELATED"/>
    <property type="match status" value="1"/>
</dbReference>
<proteinExistence type="predicted"/>
<dbReference type="InterPro" id="IPR034215">
    <property type="entry name" value="RBM42_RRM"/>
</dbReference>
<evidence type="ECO:0000313" key="6">
    <source>
        <dbReference type="Proteomes" id="UP000002009"/>
    </source>
</evidence>
<name>C1EJ90_MICCC</name>
<reference evidence="5 6" key="1">
    <citation type="journal article" date="2009" name="Science">
        <title>Green evolution and dynamic adaptations revealed by genomes of the marine picoeukaryotes Micromonas.</title>
        <authorList>
            <person name="Worden A.Z."/>
            <person name="Lee J.H."/>
            <person name="Mock T."/>
            <person name="Rouze P."/>
            <person name="Simmons M.P."/>
            <person name="Aerts A.L."/>
            <person name="Allen A.E."/>
            <person name="Cuvelier M.L."/>
            <person name="Derelle E."/>
            <person name="Everett M.V."/>
            <person name="Foulon E."/>
            <person name="Grimwood J."/>
            <person name="Gundlach H."/>
            <person name="Henrissat B."/>
            <person name="Napoli C."/>
            <person name="McDonald S.M."/>
            <person name="Parker M.S."/>
            <person name="Rombauts S."/>
            <person name="Salamov A."/>
            <person name="Von Dassow P."/>
            <person name="Badger J.H."/>
            <person name="Coutinho P.M."/>
            <person name="Demir E."/>
            <person name="Dubchak I."/>
            <person name="Gentemann C."/>
            <person name="Eikrem W."/>
            <person name="Gready J.E."/>
            <person name="John U."/>
            <person name="Lanier W."/>
            <person name="Lindquist E.A."/>
            <person name="Lucas S."/>
            <person name="Mayer K.F."/>
            <person name="Moreau H."/>
            <person name="Not F."/>
            <person name="Otillar R."/>
            <person name="Panaud O."/>
            <person name="Pangilinan J."/>
            <person name="Paulsen I."/>
            <person name="Piegu B."/>
            <person name="Poliakov A."/>
            <person name="Robbens S."/>
            <person name="Schmutz J."/>
            <person name="Toulza E."/>
            <person name="Wyss T."/>
            <person name="Zelensky A."/>
            <person name="Zhou K."/>
            <person name="Armbrust E.V."/>
            <person name="Bhattacharya D."/>
            <person name="Goodenough U.W."/>
            <person name="Van de Peer Y."/>
            <person name="Grigoriev I.V."/>
        </authorList>
    </citation>
    <scope>NUCLEOTIDE SEQUENCE [LARGE SCALE GENOMIC DNA]</scope>
    <source>
        <strain evidence="6">RCC299 / NOUM17</strain>
    </source>
</reference>
<evidence type="ECO:0000256" key="3">
    <source>
        <dbReference type="SAM" id="MobiDB-lite"/>
    </source>
</evidence>
<dbReference type="AlphaFoldDB" id="C1EJ90"/>
<dbReference type="SMART" id="SM00360">
    <property type="entry name" value="RRM"/>
    <property type="match status" value="1"/>
</dbReference>
<dbReference type="PROSITE" id="PS50102">
    <property type="entry name" value="RRM"/>
    <property type="match status" value="1"/>
</dbReference>
<dbReference type="InParanoid" id="C1EJ90"/>
<feature type="compositionally biased region" description="Low complexity" evidence="3">
    <location>
        <begin position="20"/>
        <end position="36"/>
    </location>
</feature>
<evidence type="ECO:0000256" key="1">
    <source>
        <dbReference type="ARBA" id="ARBA00022884"/>
    </source>
</evidence>
<dbReference type="KEGG" id="mis:MICPUN_64850"/>
<protein>
    <submittedName>
        <fullName evidence="5">RNA binding protein</fullName>
    </submittedName>
</protein>
<feature type="compositionally biased region" description="Basic residues" evidence="3">
    <location>
        <begin position="260"/>
        <end position="280"/>
    </location>
</feature>
<dbReference type="InterPro" id="IPR035979">
    <property type="entry name" value="RBD_domain_sf"/>
</dbReference>
<dbReference type="RefSeq" id="XP_002506740.1">
    <property type="nucleotide sequence ID" value="XM_002506694.1"/>
</dbReference>
<dbReference type="InterPro" id="IPR050825">
    <property type="entry name" value="RBM42_RBP45_47-like"/>
</dbReference>
<dbReference type="GeneID" id="8249673"/>
<dbReference type="Pfam" id="PF00076">
    <property type="entry name" value="RRM_1"/>
    <property type="match status" value="1"/>
</dbReference>
<dbReference type="OrthoDB" id="1749473at2759"/>
<sequence length="280" mass="29731">MDDEFALFAAEISKLDEEAPPSTSGAAAGSGDAPPKIEAPPPPAPTVNLRPKVIAKAPEHVPAGPAARPPEAASVSAGPTAPHGYHETPGVAATGTHLQRGWAGVEAVHVPSAYPPPPPGVNGVAHGDLGSIPPPPPQPVKKIGKPVFRSAGGDRWEDKSLADWPENDYRIFVGDLGVECTDETLARAFARYPSFQKARVVKDRHSGKGKGFGFVSLMDGGDYARAIKEMNGKYIGNRPCKLRKSDWTTRNDTRAGPKVAPKRKPLDKRRHIPIGPSIKR</sequence>
<feature type="region of interest" description="Disordered" evidence="3">
    <location>
        <begin position="245"/>
        <end position="280"/>
    </location>
</feature>
<dbReference type="OMA" id="SICFCNT"/>
<feature type="domain" description="RRM" evidence="4">
    <location>
        <begin position="169"/>
        <end position="247"/>
    </location>
</feature>
<evidence type="ECO:0000256" key="2">
    <source>
        <dbReference type="PROSITE-ProRule" id="PRU00176"/>
    </source>
</evidence>
<dbReference type="CDD" id="cd12383">
    <property type="entry name" value="RRM_RBM42"/>
    <property type="match status" value="1"/>
</dbReference>
<keyword evidence="1 2" id="KW-0694">RNA-binding</keyword>
<feature type="compositionally biased region" description="Basic and acidic residues" evidence="3">
    <location>
        <begin position="245"/>
        <end position="255"/>
    </location>
</feature>
<dbReference type="STRING" id="296587.C1EJ90"/>
<dbReference type="PANTHER" id="PTHR47640:SF11">
    <property type="entry name" value="RNA-BINDING PROTEIN 42"/>
    <property type="match status" value="1"/>
</dbReference>
<accession>C1EJ90</accession>
<gene>
    <name evidence="5" type="ORF">MICPUN_64850</name>
</gene>
<keyword evidence="6" id="KW-1185">Reference proteome</keyword>
<dbReference type="Gene3D" id="3.30.70.330">
    <property type="match status" value="1"/>
</dbReference>
<dbReference type="InterPro" id="IPR012677">
    <property type="entry name" value="Nucleotide-bd_a/b_plait_sf"/>
</dbReference>
<feature type="region of interest" description="Disordered" evidence="3">
    <location>
        <begin position="13"/>
        <end position="87"/>
    </location>
</feature>
<evidence type="ECO:0000313" key="5">
    <source>
        <dbReference type="EMBL" id="ACO67998.1"/>
    </source>
</evidence>
<dbReference type="Proteomes" id="UP000002009">
    <property type="component" value="Chromosome 16"/>
</dbReference>
<dbReference type="eggNOG" id="KOG0226">
    <property type="taxonomic scope" value="Eukaryota"/>
</dbReference>
<organism evidence="5 6">
    <name type="scientific">Micromonas commoda (strain RCC299 / NOUM17 / CCMP2709)</name>
    <name type="common">Picoplanktonic green alga</name>
    <dbReference type="NCBI Taxonomy" id="296587"/>
    <lineage>
        <taxon>Eukaryota</taxon>
        <taxon>Viridiplantae</taxon>
        <taxon>Chlorophyta</taxon>
        <taxon>Mamiellophyceae</taxon>
        <taxon>Mamiellales</taxon>
        <taxon>Mamiellaceae</taxon>
        <taxon>Micromonas</taxon>
    </lineage>
</organism>
<dbReference type="SUPFAM" id="SSF54928">
    <property type="entry name" value="RNA-binding domain, RBD"/>
    <property type="match status" value="1"/>
</dbReference>
<dbReference type="EMBL" id="CP001334">
    <property type="protein sequence ID" value="ACO67998.1"/>
    <property type="molecule type" value="Genomic_DNA"/>
</dbReference>
<dbReference type="InterPro" id="IPR000504">
    <property type="entry name" value="RRM_dom"/>
</dbReference>
<dbReference type="GO" id="GO:0003729">
    <property type="term" value="F:mRNA binding"/>
    <property type="evidence" value="ECO:0007669"/>
    <property type="project" value="InterPro"/>
</dbReference>
<feature type="compositionally biased region" description="Low complexity" evidence="3">
    <location>
        <begin position="62"/>
        <end position="73"/>
    </location>
</feature>
<evidence type="ECO:0000259" key="4">
    <source>
        <dbReference type="PROSITE" id="PS50102"/>
    </source>
</evidence>